<dbReference type="Gene3D" id="3.60.20.10">
    <property type="entry name" value="Glutamine Phosphoribosylpyrophosphate, subunit 1, domain 1"/>
    <property type="match status" value="1"/>
</dbReference>
<dbReference type="NCBIfam" id="NF001484">
    <property type="entry name" value="PRK00331.1"/>
    <property type="match status" value="1"/>
</dbReference>
<dbReference type="InterPro" id="IPR047084">
    <property type="entry name" value="GFAT_N"/>
</dbReference>
<dbReference type="SUPFAM" id="SSF56235">
    <property type="entry name" value="N-terminal nucleophile aminohydrolases (Ntn hydrolases)"/>
    <property type="match status" value="1"/>
</dbReference>
<dbReference type="EC" id="2.6.1.16" evidence="2 9"/>
<feature type="active site" description="Nucleophile; for GATase activity" evidence="9">
    <location>
        <position position="10"/>
    </location>
</feature>
<feature type="domain" description="Glutamine amidotransferase type-2" evidence="10">
    <location>
        <begin position="10"/>
        <end position="228"/>
    </location>
</feature>
<evidence type="ECO:0000256" key="2">
    <source>
        <dbReference type="ARBA" id="ARBA00012916"/>
    </source>
</evidence>
<dbReference type="Pfam" id="PF01380">
    <property type="entry name" value="SIS"/>
    <property type="match status" value="2"/>
</dbReference>
<proteinExistence type="inferred from homology"/>
<evidence type="ECO:0000256" key="3">
    <source>
        <dbReference type="ARBA" id="ARBA00016090"/>
    </source>
</evidence>
<comment type="subcellular location">
    <subcellularLocation>
        <location evidence="9">Cytoplasm</location>
    </subcellularLocation>
</comment>
<feature type="domain" description="SIS" evidence="11">
    <location>
        <begin position="463"/>
        <end position="603"/>
    </location>
</feature>
<dbReference type="Pfam" id="PF13522">
    <property type="entry name" value="GATase_6"/>
    <property type="match status" value="1"/>
</dbReference>
<dbReference type="GO" id="GO:0005975">
    <property type="term" value="P:carbohydrate metabolic process"/>
    <property type="evidence" value="ECO:0007669"/>
    <property type="project" value="UniProtKB-UniRule"/>
</dbReference>
<name>A1RWB5_THEPD</name>
<dbReference type="NCBIfam" id="TIGR01135">
    <property type="entry name" value="glmS"/>
    <property type="match status" value="1"/>
</dbReference>
<evidence type="ECO:0000259" key="11">
    <source>
        <dbReference type="PROSITE" id="PS51464"/>
    </source>
</evidence>
<dbReference type="InterPro" id="IPR005855">
    <property type="entry name" value="GFAT"/>
</dbReference>
<dbReference type="FunFam" id="3.60.20.10:FF:000006">
    <property type="entry name" value="Glutamine--fructose-6-phosphate aminotransferase [isomerizing]"/>
    <property type="match status" value="1"/>
</dbReference>
<dbReference type="PANTHER" id="PTHR10937">
    <property type="entry name" value="GLUCOSAMINE--FRUCTOSE-6-PHOSPHATE AMINOTRANSFERASE, ISOMERIZING"/>
    <property type="match status" value="1"/>
</dbReference>
<evidence type="ECO:0000256" key="5">
    <source>
        <dbReference type="ARBA" id="ARBA00022679"/>
    </source>
</evidence>
<comment type="function">
    <text evidence="8 9">Catalyzes the first step in hexosamine metabolism, converting fructose-6P into glucosamine-6P using glutamine as a nitrogen source.</text>
</comment>
<organism evidence="12 13">
    <name type="scientific">Thermofilum pendens (strain DSM 2475 / Hrk 5)</name>
    <dbReference type="NCBI Taxonomy" id="368408"/>
    <lineage>
        <taxon>Archaea</taxon>
        <taxon>Thermoproteota</taxon>
        <taxon>Thermoprotei</taxon>
        <taxon>Thermofilales</taxon>
        <taxon>Thermofilaceae</taxon>
        <taxon>Thermofilum</taxon>
    </lineage>
</organism>
<dbReference type="InterPro" id="IPR035466">
    <property type="entry name" value="GlmS/AgaS_SIS"/>
</dbReference>
<keyword evidence="6" id="KW-0677">Repeat</keyword>
<dbReference type="EnsemblBacteria" id="ABL77495">
    <property type="protein sequence ID" value="ABL77495"/>
    <property type="gene ID" value="Tpen_0085"/>
</dbReference>
<dbReference type="GO" id="GO:0005737">
    <property type="term" value="C:cytoplasm"/>
    <property type="evidence" value="ECO:0007669"/>
    <property type="project" value="UniProtKB-SubCell"/>
</dbReference>
<evidence type="ECO:0000259" key="10">
    <source>
        <dbReference type="PROSITE" id="PS51278"/>
    </source>
</evidence>
<keyword evidence="7" id="KW-0315">Glutamine amidotransferase</keyword>
<protein>
    <recommendedName>
        <fullName evidence="3 9">Glutamine--fructose-6-phosphate aminotransferase [isomerizing]</fullName>
        <ecNumber evidence="2 9">2.6.1.16</ecNumber>
    </recommendedName>
    <alternativeName>
        <fullName evidence="9">D-fructose-6-phosphate amidotransferase</fullName>
    </alternativeName>
    <alternativeName>
        <fullName evidence="9">GFAT</fullName>
    </alternativeName>
    <alternativeName>
        <fullName evidence="9">Glucosamine-6-phosphate synthase</fullName>
    </alternativeName>
    <alternativeName>
        <fullName evidence="9">Hexosephosphate aminotransferase</fullName>
    </alternativeName>
    <alternativeName>
        <fullName evidence="9">L-glutamine--D-fructose-6-phosphate amidotransferase</fullName>
    </alternativeName>
</protein>
<dbReference type="InterPro" id="IPR029055">
    <property type="entry name" value="Ntn_hydrolases_N"/>
</dbReference>
<feature type="active site" description="For Fru-6P isomerization activity" evidence="9">
    <location>
        <position position="608"/>
    </location>
</feature>
<accession>A1RWB5</accession>
<dbReference type="Proteomes" id="UP000000641">
    <property type="component" value="Chromosome"/>
</dbReference>
<comment type="caution">
    <text evidence="9">Lacks conserved residue(s) required for the propagation of feature annotation.</text>
</comment>
<dbReference type="CDD" id="cd05009">
    <property type="entry name" value="SIS_GlmS_GlmD_2"/>
    <property type="match status" value="1"/>
</dbReference>
<dbReference type="GO" id="GO:0006487">
    <property type="term" value="P:protein N-linked glycosylation"/>
    <property type="evidence" value="ECO:0007669"/>
    <property type="project" value="TreeGrafter"/>
</dbReference>
<keyword evidence="9" id="KW-0963">Cytoplasm</keyword>
<keyword evidence="5 9" id="KW-0808">Transferase</keyword>
<dbReference type="GO" id="GO:0006002">
    <property type="term" value="P:fructose 6-phosphate metabolic process"/>
    <property type="evidence" value="ECO:0007669"/>
    <property type="project" value="TreeGrafter"/>
</dbReference>
<evidence type="ECO:0000256" key="7">
    <source>
        <dbReference type="ARBA" id="ARBA00022962"/>
    </source>
</evidence>
<dbReference type="STRING" id="368408.Tpen_0085"/>
<dbReference type="InterPro" id="IPR001347">
    <property type="entry name" value="SIS_dom"/>
</dbReference>
<dbReference type="PROSITE" id="PS51278">
    <property type="entry name" value="GATASE_TYPE_2"/>
    <property type="match status" value="1"/>
</dbReference>
<dbReference type="EMBL" id="CP000505">
    <property type="protein sequence ID" value="ABL77495.1"/>
    <property type="molecule type" value="Genomic_DNA"/>
</dbReference>
<sequence length="613" mass="67345">MGVFRGKNVCGIVGIVSEDLNVAPLVVECLRRLEYRGYDSVGVAVLDDGKLFVRKGAGKIDSVDSAKCLKCLHGHTGVGHTRWATHGPPTDENAHPHVDCTGRLAVVHNGILENYRELKSWLQERGHVFRSNTDTEVFAHLVEEYLKEEGDFFKAFKKSLKAIRGSYALAVVTSLEPRKIFFARKHSPLVIGIADGKMFVASDIPAFLEYTNKVVILNDGELGYVEPRGLHLETLEGGVVDVNRRVIVVPWTAELARKEGFPHYMLKEIHEQPRVIAETIRGFGPDYERGAELLSDAEVIYVVASGTSYHASLYFALLTMKIAGKKVIPLISSEYAGYVSSASERDALLAVSQSGETIDTLMAMRAFKERGVRTVSLTNVIGSVISRESDHQVYMKAGPEIGVAATKTFTVQLTALTWLSALIARNVGAMDEKDAESLLERMKKIPDLAEKVINAYSGWCKETGTFMSEKSSAYYLSRGLGLPIALEGALKLKEIAYVHAEGYPAGESKHGPIALVERGFPVVFVSVERELEKKLLGNVEEMRARGAYTIGVVPQDSELRGHFDREVVVPSSDEVAVPILATIPLQLVAYYSAVERGLDPDKPRNLAKTVTVE</sequence>
<evidence type="ECO:0000256" key="4">
    <source>
        <dbReference type="ARBA" id="ARBA00022576"/>
    </source>
</evidence>
<dbReference type="CDD" id="cd05008">
    <property type="entry name" value="SIS_GlmS_GlmD_1"/>
    <property type="match status" value="1"/>
</dbReference>
<dbReference type="GO" id="GO:0097367">
    <property type="term" value="F:carbohydrate derivative binding"/>
    <property type="evidence" value="ECO:0007669"/>
    <property type="project" value="InterPro"/>
</dbReference>
<dbReference type="Gene3D" id="3.40.50.10490">
    <property type="entry name" value="Glucose-6-phosphate isomerase like protein, domain 1"/>
    <property type="match status" value="2"/>
</dbReference>
<feature type="domain" description="SIS" evidence="11">
    <location>
        <begin position="290"/>
        <end position="429"/>
    </location>
</feature>
<dbReference type="InterPro" id="IPR017932">
    <property type="entry name" value="GATase_2_dom"/>
</dbReference>
<keyword evidence="13" id="KW-1185">Reference proteome</keyword>
<dbReference type="PANTHER" id="PTHR10937:SF0">
    <property type="entry name" value="GLUTAMINE--FRUCTOSE-6-PHOSPHATE TRANSAMINASE (ISOMERIZING)"/>
    <property type="match status" value="1"/>
</dbReference>
<dbReference type="HOGENOM" id="CLU_012520_7_0_2"/>
<dbReference type="PROSITE" id="PS51464">
    <property type="entry name" value="SIS"/>
    <property type="match status" value="2"/>
</dbReference>
<keyword evidence="4 9" id="KW-0032">Aminotransferase</keyword>
<dbReference type="HAMAP" id="MF_00164">
    <property type="entry name" value="GlmS"/>
    <property type="match status" value="1"/>
</dbReference>
<dbReference type="KEGG" id="tpe:Tpen_0085"/>
<evidence type="ECO:0000313" key="13">
    <source>
        <dbReference type="Proteomes" id="UP000000641"/>
    </source>
</evidence>
<dbReference type="GO" id="GO:0004360">
    <property type="term" value="F:glutamine-fructose-6-phosphate transaminase (isomerizing) activity"/>
    <property type="evidence" value="ECO:0007669"/>
    <property type="project" value="UniProtKB-UniRule"/>
</dbReference>
<dbReference type="InterPro" id="IPR035490">
    <property type="entry name" value="GlmS/FrlB_SIS"/>
</dbReference>
<evidence type="ECO:0000256" key="8">
    <source>
        <dbReference type="ARBA" id="ARBA00055466"/>
    </source>
</evidence>
<dbReference type="AlphaFoldDB" id="A1RWB5"/>
<evidence type="ECO:0000256" key="1">
    <source>
        <dbReference type="ARBA" id="ARBA00001031"/>
    </source>
</evidence>
<dbReference type="InterPro" id="IPR046348">
    <property type="entry name" value="SIS_dom_sf"/>
</dbReference>
<dbReference type="GO" id="GO:0006047">
    <property type="term" value="P:UDP-N-acetylglucosamine metabolic process"/>
    <property type="evidence" value="ECO:0007669"/>
    <property type="project" value="TreeGrafter"/>
</dbReference>
<comment type="catalytic activity">
    <reaction evidence="1 9">
        <text>D-fructose 6-phosphate + L-glutamine = D-glucosamine 6-phosphate + L-glutamate</text>
        <dbReference type="Rhea" id="RHEA:13237"/>
        <dbReference type="ChEBI" id="CHEBI:29985"/>
        <dbReference type="ChEBI" id="CHEBI:58359"/>
        <dbReference type="ChEBI" id="CHEBI:58725"/>
        <dbReference type="ChEBI" id="CHEBI:61527"/>
        <dbReference type="EC" id="2.6.1.16"/>
    </reaction>
</comment>
<comment type="subunit">
    <text evidence="9">Homodimer.</text>
</comment>
<gene>
    <name evidence="9" type="primary">glmS</name>
    <name evidence="12" type="ordered locus">Tpen_0085</name>
</gene>
<evidence type="ECO:0000256" key="6">
    <source>
        <dbReference type="ARBA" id="ARBA00022737"/>
    </source>
</evidence>
<dbReference type="eggNOG" id="arCOG00057">
    <property type="taxonomic scope" value="Archaea"/>
</dbReference>
<dbReference type="CDD" id="cd00714">
    <property type="entry name" value="GFAT"/>
    <property type="match status" value="1"/>
</dbReference>
<evidence type="ECO:0000256" key="9">
    <source>
        <dbReference type="HAMAP-Rule" id="MF_00164"/>
    </source>
</evidence>
<reference evidence="13" key="1">
    <citation type="journal article" date="2008" name="J. Bacteriol.">
        <title>Genome sequence of Thermofilum pendens reveals an exceptional loss of biosynthetic pathways without genome reduction.</title>
        <authorList>
            <person name="Anderson I."/>
            <person name="Rodriguez J."/>
            <person name="Susanti D."/>
            <person name="Porat I."/>
            <person name="Reich C."/>
            <person name="Ulrich L.E."/>
            <person name="Elkins J.G."/>
            <person name="Mavromatis K."/>
            <person name="Lykidis A."/>
            <person name="Kim E."/>
            <person name="Thompson L.S."/>
            <person name="Nolan M."/>
            <person name="Land M."/>
            <person name="Copeland A."/>
            <person name="Lapidus A."/>
            <person name="Lucas S."/>
            <person name="Detter C."/>
            <person name="Zhulin I.B."/>
            <person name="Olsen G.J."/>
            <person name="Whitman W."/>
            <person name="Mukhopadhyay B."/>
            <person name="Bristow J."/>
            <person name="Kyrpides N."/>
        </authorList>
    </citation>
    <scope>NUCLEOTIDE SEQUENCE [LARGE SCALE GENOMIC DNA]</scope>
    <source>
        <strain evidence="13">DSM 2475 / Hrk 5</strain>
    </source>
</reference>
<evidence type="ECO:0000313" key="12">
    <source>
        <dbReference type="EMBL" id="ABL77495.1"/>
    </source>
</evidence>
<dbReference type="SUPFAM" id="SSF53697">
    <property type="entry name" value="SIS domain"/>
    <property type="match status" value="1"/>
</dbReference>